<evidence type="ECO:0000256" key="1">
    <source>
        <dbReference type="SAM" id="SignalP"/>
    </source>
</evidence>
<keyword evidence="1" id="KW-0732">Signal</keyword>
<dbReference type="EMBL" id="DAAUQX010000022">
    <property type="protein sequence ID" value="HAF2128704.1"/>
    <property type="molecule type" value="Genomic_DNA"/>
</dbReference>
<reference evidence="2" key="2">
    <citation type="submission" date="2020-02" db="EMBL/GenBank/DDBJ databases">
        <authorList>
            <consortium name="NCBI Pathogen Detection Project"/>
        </authorList>
    </citation>
    <scope>NUCLEOTIDE SEQUENCE</scope>
    <source>
        <strain evidence="2">MA.CK_00/00001968</strain>
    </source>
</reference>
<feature type="chain" id="PRO_5028046782" evidence="1">
    <location>
        <begin position="20"/>
        <end position="321"/>
    </location>
</feature>
<name>A0A743SMV9_SALER</name>
<evidence type="ECO:0000313" key="2">
    <source>
        <dbReference type="EMBL" id="HAF2128704.1"/>
    </source>
</evidence>
<organism evidence="2">
    <name type="scientific">Salmonella enterica</name>
    <name type="common">Salmonella choleraesuis</name>
    <dbReference type="NCBI Taxonomy" id="28901"/>
    <lineage>
        <taxon>Bacteria</taxon>
        <taxon>Pseudomonadati</taxon>
        <taxon>Pseudomonadota</taxon>
        <taxon>Gammaproteobacteria</taxon>
        <taxon>Enterobacterales</taxon>
        <taxon>Enterobacteriaceae</taxon>
        <taxon>Salmonella</taxon>
    </lineage>
</organism>
<comment type="caution">
    <text evidence="2">The sequence shown here is derived from an EMBL/GenBank/DDBJ whole genome shotgun (WGS) entry which is preliminary data.</text>
</comment>
<gene>
    <name evidence="2" type="ORF">G9F27_002888</name>
</gene>
<protein>
    <submittedName>
        <fullName evidence="2">Uncharacterized protein</fullName>
    </submittedName>
</protein>
<accession>A0A743SMV9</accession>
<dbReference type="AlphaFoldDB" id="A0A743SMV9"/>
<sequence>MKKIILILSLMLLSFASFSAETKSSRNDEMCKFIARKQGIVCENGWIYAIKKDELRDKKEYFGTIFDTNHKHDKNMMLTVRSGDNKSMYMVSLTMGDGDLLFCREKDDCKLKARFDDGDIFDVHYVKNSNGKSAYIFTRPFLVALEKSSKIVLEIATGEKKESQFVFHYKRIRWSGISKHKEKVFITKLAGVDFTKKITDKNIISQSKPDGYGGNYIVVKNNSLFANSGIQGNEMLLFNSGYPTGMVFSSDTSCKTINKFIEMQRGVSGVEGDGQTKWEKEDYDMGEGISSVITSPLEGNGCSVKFIYWANLFLTHTEYLF</sequence>
<reference evidence="2" key="1">
    <citation type="journal article" date="2018" name="Genome Biol.">
        <title>SKESA: strategic k-mer extension for scrupulous assemblies.</title>
        <authorList>
            <person name="Souvorov A."/>
            <person name="Agarwala R."/>
            <person name="Lipman D.J."/>
        </authorList>
    </citation>
    <scope>NUCLEOTIDE SEQUENCE</scope>
    <source>
        <strain evidence="2">MA.CK_00/00001968</strain>
    </source>
</reference>
<feature type="signal peptide" evidence="1">
    <location>
        <begin position="1"/>
        <end position="19"/>
    </location>
</feature>
<proteinExistence type="predicted"/>